<evidence type="ECO:0000256" key="2">
    <source>
        <dbReference type="ARBA" id="ARBA00008122"/>
    </source>
</evidence>
<keyword evidence="10" id="KW-1185">Reference proteome</keyword>
<dbReference type="PROSITE" id="PS51666">
    <property type="entry name" value="QLQ"/>
    <property type="match status" value="1"/>
</dbReference>
<evidence type="ECO:0000259" key="7">
    <source>
        <dbReference type="PROSITE" id="PS51666"/>
    </source>
</evidence>
<sequence length="592" mass="64596">MEFGLLDRKGLVGSEGGRYSSLVSDSETRNGSSFFKRERFEYSEDDIKSFKVSKNDDLSASKAMLLQQRNPSLQRSNSMFYEEQQPGQMLSFSSPKPEATVSMGKEAGLVQKSILNGSFPYYNNFYSTVKQTGTGLQRVITGIRGPFTPSQWLELEQQALIFKYINANIPVPSNLLISIMRELNPSGIPESVFSLQPNTSGWGSSNLGLASGKIDPEPGRCRRTDGKKWRCSRDAVIDGRYCERHLNRGRQRSRKPVEGRNGQVATGPTMKTMPVVSLSSGAGISRIGVSADGIFLRSASNNLTIPQLLKRDLQLGVSHPSATSSNRSLVNKDNGSGPMQYSAGLHLSSPTMSLNLNSTPFFMAKQGVATPFQESSGIQFGVVSSNSVPNSSNKTTYTDCKNYGSSIDLNGRESQTKHPFRHFIDDWPKNKSDNSACTDQTQLSISIPTSSSNFPSFSCSNMREKPNPTQLSGSHEFNPIQMSLGVGSNPNEQTRRPANLLPISWETSMGGPLGEALNKTNRTAIEYKSSVPAFDFITKGWNTSSQMGSSPTGVLQRTPFGSSSNSSGGSSSREETKNVDEDSFCNDFLVGF</sequence>
<dbReference type="GO" id="GO:0005634">
    <property type="term" value="C:nucleus"/>
    <property type="evidence" value="ECO:0007669"/>
    <property type="project" value="UniProtKB-SubCell"/>
</dbReference>
<dbReference type="PANTHER" id="PTHR31602">
    <property type="entry name" value="GROWTH-REGULATING FACTOR 5"/>
    <property type="match status" value="1"/>
</dbReference>
<gene>
    <name evidence="9" type="ORF">IFM89_020243</name>
</gene>
<feature type="compositionally biased region" description="Polar residues" evidence="6">
    <location>
        <begin position="545"/>
        <end position="555"/>
    </location>
</feature>
<keyword evidence="5" id="KW-0010">Activator</keyword>
<dbReference type="GO" id="GO:0032502">
    <property type="term" value="P:developmental process"/>
    <property type="evidence" value="ECO:0007669"/>
    <property type="project" value="InterPro"/>
</dbReference>
<comment type="function">
    <text evidence="5">Transcription activator.</text>
</comment>
<dbReference type="OrthoDB" id="1927209at2759"/>
<feature type="compositionally biased region" description="Low complexity" evidence="6">
    <location>
        <begin position="561"/>
        <end position="571"/>
    </location>
</feature>
<reference evidence="9 10" key="1">
    <citation type="submission" date="2020-10" db="EMBL/GenBank/DDBJ databases">
        <title>The Coptis chinensis genome and diversification of protoberbering-type alkaloids.</title>
        <authorList>
            <person name="Wang B."/>
            <person name="Shu S."/>
            <person name="Song C."/>
            <person name="Liu Y."/>
        </authorList>
    </citation>
    <scope>NUCLEOTIDE SEQUENCE [LARGE SCALE GENOMIC DNA]</scope>
    <source>
        <strain evidence="9">HL-2020</strain>
        <tissue evidence="9">Leaf</tissue>
    </source>
</reference>
<dbReference type="SMART" id="SM00951">
    <property type="entry name" value="QLQ"/>
    <property type="match status" value="1"/>
</dbReference>
<comment type="caution">
    <text evidence="9">The sequence shown here is derived from an EMBL/GenBank/DDBJ whole genome shotgun (WGS) entry which is preliminary data.</text>
</comment>
<dbReference type="EMBL" id="JADFTS010000006">
    <property type="protein sequence ID" value="KAF9601476.1"/>
    <property type="molecule type" value="Genomic_DNA"/>
</dbReference>
<dbReference type="PANTHER" id="PTHR31602:SF42">
    <property type="entry name" value="GROWTH-REGULATING FACTOR 2"/>
    <property type="match status" value="1"/>
</dbReference>
<dbReference type="Pfam" id="PF08879">
    <property type="entry name" value="WRC"/>
    <property type="match status" value="1"/>
</dbReference>
<feature type="region of interest" description="Disordered" evidence="6">
    <location>
        <begin position="545"/>
        <end position="580"/>
    </location>
</feature>
<accession>A0A835HM94</accession>
<comment type="domain">
    <text evidence="5">The QLQ domain and WRC domain may be involved in protein-protein interaction and DNA-binding, respectively.</text>
</comment>
<evidence type="ECO:0000256" key="1">
    <source>
        <dbReference type="ARBA" id="ARBA00004123"/>
    </source>
</evidence>
<dbReference type="Proteomes" id="UP000631114">
    <property type="component" value="Unassembled WGS sequence"/>
</dbReference>
<comment type="similarity">
    <text evidence="2 5">Belongs to the GRF family.</text>
</comment>
<dbReference type="InterPro" id="IPR014978">
    <property type="entry name" value="Gln-Leu-Gln_QLQ"/>
</dbReference>
<feature type="domain" description="QLQ" evidence="7">
    <location>
        <begin position="146"/>
        <end position="181"/>
    </location>
</feature>
<evidence type="ECO:0000256" key="4">
    <source>
        <dbReference type="PROSITE-ProRule" id="PRU01002"/>
    </source>
</evidence>
<evidence type="ECO:0000256" key="6">
    <source>
        <dbReference type="SAM" id="MobiDB-lite"/>
    </source>
</evidence>
<evidence type="ECO:0000256" key="5">
    <source>
        <dbReference type="RuleBase" id="RU367127"/>
    </source>
</evidence>
<evidence type="ECO:0000256" key="3">
    <source>
        <dbReference type="ARBA" id="ARBA00023242"/>
    </source>
</evidence>
<evidence type="ECO:0000259" key="8">
    <source>
        <dbReference type="PROSITE" id="PS51667"/>
    </source>
</evidence>
<comment type="subcellular location">
    <subcellularLocation>
        <location evidence="1 5">Nucleus</location>
    </subcellularLocation>
</comment>
<protein>
    <recommendedName>
        <fullName evidence="5">Growth-regulating factor</fullName>
    </recommendedName>
</protein>
<proteinExistence type="inferred from homology"/>
<feature type="region of interest" description="Disordered" evidence="6">
    <location>
        <begin position="248"/>
        <end position="269"/>
    </location>
</feature>
<name>A0A835HM94_9MAGN</name>
<dbReference type="Pfam" id="PF08880">
    <property type="entry name" value="QLQ"/>
    <property type="match status" value="1"/>
</dbReference>
<dbReference type="GO" id="GO:0005524">
    <property type="term" value="F:ATP binding"/>
    <property type="evidence" value="ECO:0007669"/>
    <property type="project" value="UniProtKB-UniRule"/>
</dbReference>
<keyword evidence="5" id="KW-0804">Transcription</keyword>
<keyword evidence="3 5" id="KW-0539">Nucleus</keyword>
<evidence type="ECO:0000313" key="9">
    <source>
        <dbReference type="EMBL" id="KAF9601476.1"/>
    </source>
</evidence>
<dbReference type="AlphaFoldDB" id="A0A835HM94"/>
<comment type="caution">
    <text evidence="4">Lacks conserved residue(s) required for the propagation of feature annotation.</text>
</comment>
<organism evidence="9 10">
    <name type="scientific">Coptis chinensis</name>
    <dbReference type="NCBI Taxonomy" id="261450"/>
    <lineage>
        <taxon>Eukaryota</taxon>
        <taxon>Viridiplantae</taxon>
        <taxon>Streptophyta</taxon>
        <taxon>Embryophyta</taxon>
        <taxon>Tracheophyta</taxon>
        <taxon>Spermatophyta</taxon>
        <taxon>Magnoliopsida</taxon>
        <taxon>Ranunculales</taxon>
        <taxon>Ranunculaceae</taxon>
        <taxon>Coptidoideae</taxon>
        <taxon>Coptis</taxon>
    </lineage>
</organism>
<keyword evidence="5" id="KW-0805">Transcription regulation</keyword>
<dbReference type="InterPro" id="IPR031137">
    <property type="entry name" value="GRF"/>
</dbReference>
<dbReference type="PROSITE" id="PS51667">
    <property type="entry name" value="WRC"/>
    <property type="match status" value="1"/>
</dbReference>
<dbReference type="InterPro" id="IPR014977">
    <property type="entry name" value="WRC_dom"/>
</dbReference>
<dbReference type="GO" id="GO:0006351">
    <property type="term" value="P:DNA-templated transcription"/>
    <property type="evidence" value="ECO:0007669"/>
    <property type="project" value="UniProtKB-UniRule"/>
</dbReference>
<evidence type="ECO:0000313" key="10">
    <source>
        <dbReference type="Proteomes" id="UP000631114"/>
    </source>
</evidence>
<feature type="domain" description="WRC" evidence="8">
    <location>
        <begin position="215"/>
        <end position="259"/>
    </location>
</feature>
<dbReference type="GO" id="GO:0006355">
    <property type="term" value="P:regulation of DNA-templated transcription"/>
    <property type="evidence" value="ECO:0007669"/>
    <property type="project" value="InterPro"/>
</dbReference>